<dbReference type="GO" id="GO:0004519">
    <property type="term" value="F:endonuclease activity"/>
    <property type="evidence" value="ECO:0007669"/>
    <property type="project" value="UniProtKB-KW"/>
</dbReference>
<name>A0AAC9B5F4_AERVE</name>
<evidence type="ECO:0000313" key="2">
    <source>
        <dbReference type="Proteomes" id="UP000076809"/>
    </source>
</evidence>
<protein>
    <submittedName>
        <fullName evidence="1">Restriction endonuclease</fullName>
    </submittedName>
</protein>
<organism evidence="1 2">
    <name type="scientific">Aeromonas veronii</name>
    <dbReference type="NCBI Taxonomy" id="654"/>
    <lineage>
        <taxon>Bacteria</taxon>
        <taxon>Pseudomonadati</taxon>
        <taxon>Pseudomonadota</taxon>
        <taxon>Gammaproteobacteria</taxon>
        <taxon>Aeromonadales</taxon>
        <taxon>Aeromonadaceae</taxon>
        <taxon>Aeromonas</taxon>
    </lineage>
</organism>
<keyword evidence="1" id="KW-0378">Hydrolase</keyword>
<sequence length="287" mass="33648">MSTGKDYEIFVQHLQQALLDSEEYLKHKNIKIERNKKIADNFGNTREFDLYWEYELGGVTYKTIIECKDYASKVTIEKIDALIGKIRDIPDLKPVFATKVGYQSGAETKAKNNKVDLLIVREQNESDWQSQDGTPLLKVIDIDIQTKLPVRIVAFRPIVDGNWVKENTKIDVSKPFNLHHLNNEIFINDLSKNDKFSIFDLENRLRDEYRFQYGQHTQDYPCNNTFIETSEYSLKLHSLSYDFLVPKPYSMPFTIDFSKELIGVIEYLQKDIKTAIFRERIVKNWGK</sequence>
<keyword evidence="1" id="KW-0255">Endonuclease</keyword>
<dbReference type="Proteomes" id="UP000076809">
    <property type="component" value="Chromosome"/>
</dbReference>
<dbReference type="AlphaFoldDB" id="A0AAC9B5F4"/>
<dbReference type="EMBL" id="CP014774">
    <property type="protein sequence ID" value="ANB51351.1"/>
    <property type="molecule type" value="Genomic_DNA"/>
</dbReference>
<gene>
    <name evidence="1" type="ORF">WM43_00995</name>
</gene>
<accession>A0AAC9B5F4</accession>
<reference evidence="1 2" key="1">
    <citation type="journal article" date="2016" name="J. Clin. Microbiol.">
        <title>Detection and Whole-Genome Sequencing of Carbapenemase-Producing Aeromonas hydrophila Isolates from Routine Perirectal Surveillance Culture.</title>
        <authorList>
            <person name="Hughes H.Y."/>
            <person name="Conlan S.P."/>
            <person name="Lau A.F."/>
            <person name="Dekker J.P."/>
            <person name="Michelin A.V."/>
            <person name="Youn J.H."/>
            <person name="Henderson D.K."/>
            <person name="Frank K.M."/>
            <person name="Segre J.A."/>
            <person name="Palmore T.N."/>
        </authorList>
    </citation>
    <scope>NUCLEOTIDE SEQUENCE [LARGE SCALE GENOMIC DNA]</scope>
    <source>
        <strain evidence="1 2">AVNIH1</strain>
    </source>
</reference>
<dbReference type="InterPro" id="IPR011335">
    <property type="entry name" value="Restrct_endonuc-II-like"/>
</dbReference>
<proteinExistence type="predicted"/>
<evidence type="ECO:0000313" key="1">
    <source>
        <dbReference type="EMBL" id="ANB51351.1"/>
    </source>
</evidence>
<keyword evidence="1" id="KW-0540">Nuclease</keyword>
<dbReference type="SUPFAM" id="SSF52980">
    <property type="entry name" value="Restriction endonuclease-like"/>
    <property type="match status" value="1"/>
</dbReference>
<dbReference type="RefSeq" id="WP_064337849.1">
    <property type="nucleotide sequence ID" value="NZ_CP014774.1"/>
</dbReference>